<protein>
    <recommendedName>
        <fullName evidence="1">N-acetyltransferase domain-containing protein</fullName>
    </recommendedName>
</protein>
<accession>A0ABT1JES5</accession>
<proteinExistence type="predicted"/>
<evidence type="ECO:0000313" key="2">
    <source>
        <dbReference type="EMBL" id="MCP2331002.1"/>
    </source>
</evidence>
<dbReference type="InterPro" id="IPR045057">
    <property type="entry name" value="Gcn5-rel_NAT"/>
</dbReference>
<dbReference type="SUPFAM" id="SSF55729">
    <property type="entry name" value="Acyl-CoA N-acyltransferases (Nat)"/>
    <property type="match status" value="1"/>
</dbReference>
<name>A0ABT1JES5_ACTCY</name>
<dbReference type="PANTHER" id="PTHR31435">
    <property type="entry name" value="PROTEIN NATD1"/>
    <property type="match status" value="1"/>
</dbReference>
<dbReference type="PROSITE" id="PS51729">
    <property type="entry name" value="GNAT_YJDJ"/>
    <property type="match status" value="1"/>
</dbReference>
<gene>
    <name evidence="2" type="ORF">G443_001272</name>
</gene>
<dbReference type="Gene3D" id="3.40.630.30">
    <property type="match status" value="1"/>
</dbReference>
<dbReference type="InterPro" id="IPR031165">
    <property type="entry name" value="GNAT_YJDJ"/>
</dbReference>
<feature type="domain" description="N-acetyltransferase" evidence="1">
    <location>
        <begin position="8"/>
        <end position="94"/>
    </location>
</feature>
<dbReference type="EMBL" id="AUBJ02000001">
    <property type="protein sequence ID" value="MCP2331002.1"/>
    <property type="molecule type" value="Genomic_DNA"/>
</dbReference>
<keyword evidence="3" id="KW-1185">Reference proteome</keyword>
<sequence length="105" mass="11396">MVEEARVVRDEGRSRYEVWVGDTRAGFADFQEVGNSTILTHTEVSNDFAGQGLGTRLATGALDDVVARGHKIVPVCSFIADFVARNPRFAPHVRQPRPQGGGGDE</sequence>
<dbReference type="PANTHER" id="PTHR31435:SF10">
    <property type="entry name" value="BSR4717 PROTEIN"/>
    <property type="match status" value="1"/>
</dbReference>
<reference evidence="2 3" key="2">
    <citation type="submission" date="2022-06" db="EMBL/GenBank/DDBJ databases">
        <title>Genomic Encyclopedia of Type Strains, Phase I: the one thousand microbial genomes (KMG-I) project.</title>
        <authorList>
            <person name="Kyrpides N."/>
        </authorList>
    </citation>
    <scope>NUCLEOTIDE SEQUENCE [LARGE SCALE GENOMIC DNA]</scope>
    <source>
        <strain evidence="2 3">DSM 43889</strain>
    </source>
</reference>
<comment type="caution">
    <text evidence="2">The sequence shown here is derived from an EMBL/GenBank/DDBJ whole genome shotgun (WGS) entry which is preliminary data.</text>
</comment>
<dbReference type="Pfam" id="PF14542">
    <property type="entry name" value="Acetyltransf_CG"/>
    <property type="match status" value="1"/>
</dbReference>
<dbReference type="Proteomes" id="UP000791080">
    <property type="component" value="Unassembled WGS sequence"/>
</dbReference>
<evidence type="ECO:0000259" key="1">
    <source>
        <dbReference type="PROSITE" id="PS51729"/>
    </source>
</evidence>
<reference evidence="2 3" key="1">
    <citation type="submission" date="2013-07" db="EMBL/GenBank/DDBJ databases">
        <authorList>
            <consortium name="DOE Joint Genome Institute"/>
            <person name="Reeve W."/>
            <person name="Huntemann M."/>
            <person name="Han J."/>
            <person name="Chen A."/>
            <person name="Kyrpides N."/>
            <person name="Mavromatis K."/>
            <person name="Markowitz V."/>
            <person name="Palaniappan K."/>
            <person name="Ivanova N."/>
            <person name="Schaumberg A."/>
            <person name="Pati A."/>
            <person name="Liolios K."/>
            <person name="Nordberg H.P."/>
            <person name="Cantor M.N."/>
            <person name="Hua S.X."/>
            <person name="Woyke T."/>
        </authorList>
    </citation>
    <scope>NUCLEOTIDE SEQUENCE [LARGE SCALE GENOMIC DNA]</scope>
    <source>
        <strain evidence="2 3">DSM 43889</strain>
    </source>
</reference>
<evidence type="ECO:0000313" key="3">
    <source>
        <dbReference type="Proteomes" id="UP000791080"/>
    </source>
</evidence>
<dbReference type="RefSeq" id="WP_026420414.1">
    <property type="nucleotide sequence ID" value="NZ_AUBJ02000001.1"/>
</dbReference>
<dbReference type="InterPro" id="IPR016181">
    <property type="entry name" value="Acyl_CoA_acyltransferase"/>
</dbReference>
<organism evidence="2 3">
    <name type="scientific">Actinoalloteichus caeruleus DSM 43889</name>
    <dbReference type="NCBI Taxonomy" id="1120930"/>
    <lineage>
        <taxon>Bacteria</taxon>
        <taxon>Bacillati</taxon>
        <taxon>Actinomycetota</taxon>
        <taxon>Actinomycetes</taxon>
        <taxon>Pseudonocardiales</taxon>
        <taxon>Pseudonocardiaceae</taxon>
        <taxon>Actinoalloteichus</taxon>
        <taxon>Actinoalloteichus cyanogriseus</taxon>
    </lineage>
</organism>